<organism evidence="2 3">
    <name type="scientific">Trichinella zimbabwensis</name>
    <dbReference type="NCBI Taxonomy" id="268475"/>
    <lineage>
        <taxon>Eukaryota</taxon>
        <taxon>Metazoa</taxon>
        <taxon>Ecdysozoa</taxon>
        <taxon>Nematoda</taxon>
        <taxon>Enoplea</taxon>
        <taxon>Dorylaimia</taxon>
        <taxon>Trichinellida</taxon>
        <taxon>Trichinellidae</taxon>
        <taxon>Trichinella</taxon>
    </lineage>
</organism>
<dbReference type="EMBL" id="JYDP01002293">
    <property type="protein sequence ID" value="KRY97104.1"/>
    <property type="molecule type" value="Genomic_DNA"/>
</dbReference>
<dbReference type="Proteomes" id="UP000055024">
    <property type="component" value="Unassembled WGS sequence"/>
</dbReference>
<proteinExistence type="predicted"/>
<reference evidence="2 3" key="1">
    <citation type="submission" date="2015-01" db="EMBL/GenBank/DDBJ databases">
        <title>Evolution of Trichinella species and genotypes.</title>
        <authorList>
            <person name="Korhonen P.K."/>
            <person name="Edoardo P."/>
            <person name="Giuseppe L.R."/>
            <person name="Gasser R.B."/>
        </authorList>
    </citation>
    <scope>NUCLEOTIDE SEQUENCE [LARGE SCALE GENOMIC DNA]</scope>
    <source>
        <strain evidence="2">ISS1029</strain>
    </source>
</reference>
<feature type="region of interest" description="Disordered" evidence="1">
    <location>
        <begin position="1"/>
        <end position="32"/>
    </location>
</feature>
<keyword evidence="3" id="KW-1185">Reference proteome</keyword>
<name>A0A0V1GG49_9BILA</name>
<sequence>MLPSPFPRLTFPGRSAAATRRRPHPSTAPLHHSRLVRSIELWDQVQVKRLVHSVSASHGRDSLGSLSHSERTRPQDKGIHNDNTKFRNQANNNNSRQN</sequence>
<gene>
    <name evidence="2" type="ORF">T11_6775</name>
</gene>
<evidence type="ECO:0000313" key="3">
    <source>
        <dbReference type="Proteomes" id="UP000055024"/>
    </source>
</evidence>
<dbReference type="AlphaFoldDB" id="A0A0V1GG49"/>
<protein>
    <submittedName>
        <fullName evidence="2">Uncharacterized protein</fullName>
    </submittedName>
</protein>
<feature type="region of interest" description="Disordered" evidence="1">
    <location>
        <begin position="53"/>
        <end position="98"/>
    </location>
</feature>
<accession>A0A0V1GG49</accession>
<evidence type="ECO:0000313" key="2">
    <source>
        <dbReference type="EMBL" id="KRY97104.1"/>
    </source>
</evidence>
<evidence type="ECO:0000256" key="1">
    <source>
        <dbReference type="SAM" id="MobiDB-lite"/>
    </source>
</evidence>
<feature type="compositionally biased region" description="Basic and acidic residues" evidence="1">
    <location>
        <begin position="68"/>
        <end position="85"/>
    </location>
</feature>
<feature type="compositionally biased region" description="Low complexity" evidence="1">
    <location>
        <begin position="87"/>
        <end position="98"/>
    </location>
</feature>
<comment type="caution">
    <text evidence="2">The sequence shown here is derived from an EMBL/GenBank/DDBJ whole genome shotgun (WGS) entry which is preliminary data.</text>
</comment>